<reference evidence="3 4" key="1">
    <citation type="submission" date="2024-10" db="EMBL/GenBank/DDBJ databases">
        <title>The Natural Products Discovery Center: Release of the First 8490 Sequenced Strains for Exploring Actinobacteria Biosynthetic Diversity.</title>
        <authorList>
            <person name="Kalkreuter E."/>
            <person name="Kautsar S.A."/>
            <person name="Yang D."/>
            <person name="Bader C.D."/>
            <person name="Teijaro C.N."/>
            <person name="Fluegel L."/>
            <person name="Davis C.M."/>
            <person name="Simpson J.R."/>
            <person name="Lauterbach L."/>
            <person name="Steele A.D."/>
            <person name="Gui C."/>
            <person name="Meng S."/>
            <person name="Li G."/>
            <person name="Viehrig K."/>
            <person name="Ye F."/>
            <person name="Su P."/>
            <person name="Kiefer A.F."/>
            <person name="Nichols A."/>
            <person name="Cepeda A.J."/>
            <person name="Yan W."/>
            <person name="Fan B."/>
            <person name="Jiang Y."/>
            <person name="Adhikari A."/>
            <person name="Zheng C.-J."/>
            <person name="Schuster L."/>
            <person name="Cowan T.M."/>
            <person name="Smanski M.J."/>
            <person name="Chevrette M.G."/>
            <person name="De Carvalho L.P.S."/>
            <person name="Shen B."/>
        </authorList>
    </citation>
    <scope>NUCLEOTIDE SEQUENCE [LARGE SCALE GENOMIC DNA]</scope>
    <source>
        <strain evidence="3 4">NPDC019481</strain>
    </source>
</reference>
<sequence>MSQIEIADYGLLSDRHSAALVSRDGSVDWLGFPRFDSPSVFGRLLDAEAGTWRIRPVGSSTTDGTADHGVEVERSYVSGTLVLRTVFTTPTGSVELTDALAVTDPRQDAADVTAEDPHRLGEHAPHTMIRRLRGISGAVELEVMVRPRPEYGLIVPLLTRVDGAVGCSGGASRLLLSSDADWTIGDGAAWATVHVAAGQTVGFALQHAHLSDPPLRPYTPDQIAASLRTTIEVWQAWSAEHQTYDGPWRDLVLQSGRVLQGLSYRPSGAIVAAATTSLPEEIGGERNWDYRYSWVRDASFTMDALWVAACPHEADEFFEFMAAAAAHGTGGSLQIMYGIGGEHDLTERTLPHLSGWRDSRPVRVGNDAWTQPQLDVYGELLASAYRLRHQLKTPSAATRNFLVGLADTTAALWDQPDNGIWEVRGEPRQFLFSKLMCWVALDRAAALAVQLRAEDRSERWRTVAGEIRSAILENGWSPDVGAFTQSFGSSDLDASALMIPIVGFLPGDDPRVLSTIDAVAARLTDDQGLVYRYRTSTGVDGLAGEEGSFLLCTFWLAQAQAQAGRLEQATATFERASRYANDLGLLAEEVSDGELIGNFPQAFSHIGLINAAWAIHEATAPRPRVRH</sequence>
<dbReference type="SUPFAM" id="SSF48208">
    <property type="entry name" value="Six-hairpin glycosidases"/>
    <property type="match status" value="1"/>
</dbReference>
<accession>A0ABW7XF09</accession>
<dbReference type="Gene3D" id="1.50.10.10">
    <property type="match status" value="1"/>
</dbReference>
<proteinExistence type="predicted"/>
<evidence type="ECO:0000259" key="2">
    <source>
        <dbReference type="Pfam" id="PF19291"/>
    </source>
</evidence>
<evidence type="ECO:0000313" key="4">
    <source>
        <dbReference type="Proteomes" id="UP001611580"/>
    </source>
</evidence>
<protein>
    <submittedName>
        <fullName evidence="3">Glycoside hydrolase family 15 protein</fullName>
    </submittedName>
</protein>
<dbReference type="InterPro" id="IPR011613">
    <property type="entry name" value="GH15-like"/>
</dbReference>
<gene>
    <name evidence="3" type="ORF">ACH47X_04215</name>
</gene>
<dbReference type="GO" id="GO:0016787">
    <property type="term" value="F:hydrolase activity"/>
    <property type="evidence" value="ECO:0007669"/>
    <property type="project" value="UniProtKB-KW"/>
</dbReference>
<dbReference type="EMBL" id="JBIRYI010000002">
    <property type="protein sequence ID" value="MFI2486087.1"/>
    <property type="molecule type" value="Genomic_DNA"/>
</dbReference>
<feature type="domain" description="Trehalase-like N-terminal" evidence="2">
    <location>
        <begin position="6"/>
        <end position="198"/>
    </location>
</feature>
<keyword evidence="3" id="KW-0378">Hydrolase</keyword>
<dbReference type="InterPro" id="IPR045582">
    <property type="entry name" value="Trehalase-like_N"/>
</dbReference>
<dbReference type="Pfam" id="PF00723">
    <property type="entry name" value="Glyco_hydro_15"/>
    <property type="match status" value="1"/>
</dbReference>
<evidence type="ECO:0000259" key="1">
    <source>
        <dbReference type="Pfam" id="PF00723"/>
    </source>
</evidence>
<dbReference type="PANTHER" id="PTHR31616:SF10">
    <property type="entry name" value="TREHALASE"/>
    <property type="match status" value="1"/>
</dbReference>
<name>A0ABW7XF09_9MICO</name>
<keyword evidence="4" id="KW-1185">Reference proteome</keyword>
<dbReference type="InterPro" id="IPR012341">
    <property type="entry name" value="6hp_glycosidase-like_sf"/>
</dbReference>
<dbReference type="RefSeq" id="WP_397401704.1">
    <property type="nucleotide sequence ID" value="NZ_JBIRYI010000002.1"/>
</dbReference>
<comment type="caution">
    <text evidence="3">The sequence shown here is derived from an EMBL/GenBank/DDBJ whole genome shotgun (WGS) entry which is preliminary data.</text>
</comment>
<organism evidence="3 4">
    <name type="scientific">Promicromonospora kroppenstedtii</name>
    <dbReference type="NCBI Taxonomy" id="440482"/>
    <lineage>
        <taxon>Bacteria</taxon>
        <taxon>Bacillati</taxon>
        <taxon>Actinomycetota</taxon>
        <taxon>Actinomycetes</taxon>
        <taxon>Micrococcales</taxon>
        <taxon>Promicromonosporaceae</taxon>
        <taxon>Promicromonospora</taxon>
    </lineage>
</organism>
<dbReference type="Pfam" id="PF19291">
    <property type="entry name" value="TREH_N"/>
    <property type="match status" value="1"/>
</dbReference>
<dbReference type="PANTHER" id="PTHR31616">
    <property type="entry name" value="TREHALASE"/>
    <property type="match status" value="1"/>
</dbReference>
<feature type="domain" description="GH15-like" evidence="1">
    <location>
        <begin position="249"/>
        <end position="613"/>
    </location>
</feature>
<dbReference type="InterPro" id="IPR008928">
    <property type="entry name" value="6-hairpin_glycosidase_sf"/>
</dbReference>
<dbReference type="Proteomes" id="UP001611580">
    <property type="component" value="Unassembled WGS sequence"/>
</dbReference>
<evidence type="ECO:0000313" key="3">
    <source>
        <dbReference type="EMBL" id="MFI2486087.1"/>
    </source>
</evidence>